<dbReference type="Proteomes" id="UP000051886">
    <property type="component" value="Unassembled WGS sequence"/>
</dbReference>
<protein>
    <submittedName>
        <fullName evidence="1">Uncharacterized protein</fullName>
    </submittedName>
</protein>
<keyword evidence="2" id="KW-1185">Reference proteome</keyword>
<dbReference type="AlphaFoldDB" id="A0A0R2LJ96"/>
<comment type="caution">
    <text evidence="1">The sequence shown here is derived from an EMBL/GenBank/DDBJ whole genome shotgun (WGS) entry which is preliminary data.</text>
</comment>
<evidence type="ECO:0000313" key="2">
    <source>
        <dbReference type="Proteomes" id="UP000051886"/>
    </source>
</evidence>
<proteinExistence type="predicted"/>
<organism evidence="1 2">
    <name type="scientific">Ligilactobacillus pobuzihii</name>
    <dbReference type="NCBI Taxonomy" id="449659"/>
    <lineage>
        <taxon>Bacteria</taxon>
        <taxon>Bacillati</taxon>
        <taxon>Bacillota</taxon>
        <taxon>Bacilli</taxon>
        <taxon>Lactobacillales</taxon>
        <taxon>Lactobacillaceae</taxon>
        <taxon>Ligilactobacillus</taxon>
    </lineage>
</organism>
<dbReference type="OrthoDB" id="2412875at2"/>
<reference evidence="1 2" key="1">
    <citation type="journal article" date="2015" name="Genome Announc.">
        <title>Expanding the biotechnology potential of lactobacilli through comparative genomics of 213 strains and associated genera.</title>
        <authorList>
            <person name="Sun Z."/>
            <person name="Harris H.M."/>
            <person name="McCann A."/>
            <person name="Guo C."/>
            <person name="Argimon S."/>
            <person name="Zhang W."/>
            <person name="Yang X."/>
            <person name="Jeffery I.B."/>
            <person name="Cooney J.C."/>
            <person name="Kagawa T.F."/>
            <person name="Liu W."/>
            <person name="Song Y."/>
            <person name="Salvetti E."/>
            <person name="Wrobel A."/>
            <person name="Rasinkangas P."/>
            <person name="Parkhill J."/>
            <person name="Rea M.C."/>
            <person name="O'Sullivan O."/>
            <person name="Ritari J."/>
            <person name="Douillard F.P."/>
            <person name="Paul Ross R."/>
            <person name="Yang R."/>
            <person name="Briner A.E."/>
            <person name="Felis G.E."/>
            <person name="de Vos W.M."/>
            <person name="Barrangou R."/>
            <person name="Klaenhammer T.R."/>
            <person name="Caufield P.W."/>
            <person name="Cui Y."/>
            <person name="Zhang H."/>
            <person name="O'Toole P.W."/>
        </authorList>
    </citation>
    <scope>NUCLEOTIDE SEQUENCE [LARGE SCALE GENOMIC DNA]</scope>
    <source>
        <strain evidence="1 2">NBRC 103219</strain>
    </source>
</reference>
<dbReference type="STRING" id="449659.IV66_GL002004"/>
<gene>
    <name evidence="1" type="ORF">IV66_GL002004</name>
</gene>
<dbReference type="PATRIC" id="fig|449659.4.peg.2056"/>
<accession>A0A0R2LJ96</accession>
<dbReference type="EMBL" id="JQCN01000006">
    <property type="protein sequence ID" value="KRO01681.1"/>
    <property type="molecule type" value="Genomic_DNA"/>
</dbReference>
<sequence length="86" mass="10133">MGDRTFIDPEKFAFEFASSNTKCGDFNDQELVNKSKNFLMSYLTAYYLVEKFNDIEGKTFKDQAQTNFSDLTFEQLKDKVRNLNKY</sequence>
<evidence type="ECO:0000313" key="1">
    <source>
        <dbReference type="EMBL" id="KRO01681.1"/>
    </source>
</evidence>
<dbReference type="RefSeq" id="WP_017867959.1">
    <property type="nucleotide sequence ID" value="NZ_BJYB01000019.1"/>
</dbReference>
<name>A0A0R2LJ96_9LACO</name>